<dbReference type="InterPro" id="IPR025870">
    <property type="entry name" value="Glyoxalase-like_dom"/>
</dbReference>
<sequence>MTEVSGFHHAGIVTRDLDGLVRRYTELGFTVSPRSRQLLGAGADEPPVQGRTADRCVLFGDSSIELFDNVDESAPDPWHTRAMVERYEGLRLLNLETVDAVVTAERLAAAGLRTSGVLDRACDVDTEDGVRTVRAKAVHIDPRSTPEGYLGLAQYLTRDYAHRPRSIVHDNGARGIGAVLIVASDDAFDAIVDRYTRILELSPYEEGPLTLLRTGSVHVEFVRSADVEKVLPGEPVPGGSYLAAMTIRVDDAAEARDIVEDNGIPTQPTGDGFFVSARDACGAGLFFTG</sequence>
<evidence type="ECO:0000259" key="1">
    <source>
        <dbReference type="PROSITE" id="PS51819"/>
    </source>
</evidence>
<proteinExistence type="predicted"/>
<evidence type="ECO:0000313" key="3">
    <source>
        <dbReference type="Proteomes" id="UP001551695"/>
    </source>
</evidence>
<dbReference type="Pfam" id="PF13468">
    <property type="entry name" value="Glyoxalase_3"/>
    <property type="match status" value="1"/>
</dbReference>
<comment type="caution">
    <text evidence="2">The sequence shown here is derived from an EMBL/GenBank/DDBJ whole genome shotgun (WGS) entry which is preliminary data.</text>
</comment>
<feature type="domain" description="VOC" evidence="1">
    <location>
        <begin position="6"/>
        <end position="156"/>
    </location>
</feature>
<dbReference type="Gene3D" id="3.10.180.10">
    <property type="entry name" value="2,3-Dihydroxybiphenyl 1,2-Dioxygenase, domain 1"/>
    <property type="match status" value="1"/>
</dbReference>
<protein>
    <submittedName>
        <fullName evidence="2">VOC family protein</fullName>
    </submittedName>
</protein>
<organism evidence="2 3">
    <name type="scientific">Nocardia aurea</name>
    <dbReference type="NCBI Taxonomy" id="2144174"/>
    <lineage>
        <taxon>Bacteria</taxon>
        <taxon>Bacillati</taxon>
        <taxon>Actinomycetota</taxon>
        <taxon>Actinomycetes</taxon>
        <taxon>Mycobacteriales</taxon>
        <taxon>Nocardiaceae</taxon>
        <taxon>Nocardia</taxon>
    </lineage>
</organism>
<dbReference type="EMBL" id="JBFAKC010000007">
    <property type="protein sequence ID" value="MEV0709401.1"/>
    <property type="molecule type" value="Genomic_DNA"/>
</dbReference>
<dbReference type="PROSITE" id="PS51819">
    <property type="entry name" value="VOC"/>
    <property type="match status" value="1"/>
</dbReference>
<gene>
    <name evidence="2" type="ORF">AB0I48_17715</name>
</gene>
<keyword evidence="3" id="KW-1185">Reference proteome</keyword>
<dbReference type="SUPFAM" id="SSF54593">
    <property type="entry name" value="Glyoxalase/Bleomycin resistance protein/Dihydroxybiphenyl dioxygenase"/>
    <property type="match status" value="2"/>
</dbReference>
<name>A0ABV3FVE4_9NOCA</name>
<evidence type="ECO:0000313" key="2">
    <source>
        <dbReference type="EMBL" id="MEV0709401.1"/>
    </source>
</evidence>
<reference evidence="2 3" key="1">
    <citation type="submission" date="2024-06" db="EMBL/GenBank/DDBJ databases">
        <title>The Natural Products Discovery Center: Release of the First 8490 Sequenced Strains for Exploring Actinobacteria Biosynthetic Diversity.</title>
        <authorList>
            <person name="Kalkreuter E."/>
            <person name="Kautsar S.A."/>
            <person name="Yang D."/>
            <person name="Bader C.D."/>
            <person name="Teijaro C.N."/>
            <person name="Fluegel L."/>
            <person name="Davis C.M."/>
            <person name="Simpson J.R."/>
            <person name="Lauterbach L."/>
            <person name="Steele A.D."/>
            <person name="Gui C."/>
            <person name="Meng S."/>
            <person name="Li G."/>
            <person name="Viehrig K."/>
            <person name="Ye F."/>
            <person name="Su P."/>
            <person name="Kiefer A.F."/>
            <person name="Nichols A."/>
            <person name="Cepeda A.J."/>
            <person name="Yan W."/>
            <person name="Fan B."/>
            <person name="Jiang Y."/>
            <person name="Adhikari A."/>
            <person name="Zheng C.-J."/>
            <person name="Schuster L."/>
            <person name="Cowan T.M."/>
            <person name="Smanski M.J."/>
            <person name="Chevrette M.G."/>
            <person name="De Carvalho L.P.S."/>
            <person name="Shen B."/>
        </authorList>
    </citation>
    <scope>NUCLEOTIDE SEQUENCE [LARGE SCALE GENOMIC DNA]</scope>
    <source>
        <strain evidence="2 3">NPDC050403</strain>
    </source>
</reference>
<dbReference type="RefSeq" id="WP_355089198.1">
    <property type="nucleotide sequence ID" value="NZ_JBEXKW010000056.1"/>
</dbReference>
<dbReference type="Proteomes" id="UP001551695">
    <property type="component" value="Unassembled WGS sequence"/>
</dbReference>
<accession>A0ABV3FVE4</accession>
<dbReference type="InterPro" id="IPR029068">
    <property type="entry name" value="Glyas_Bleomycin-R_OHBP_Dase"/>
</dbReference>
<dbReference type="InterPro" id="IPR037523">
    <property type="entry name" value="VOC_core"/>
</dbReference>